<evidence type="ECO:0000313" key="2">
    <source>
        <dbReference type="Proteomes" id="UP001239213"/>
    </source>
</evidence>
<evidence type="ECO:0000313" key="1">
    <source>
        <dbReference type="EMBL" id="KAK1452632.1"/>
    </source>
</evidence>
<dbReference type="EMBL" id="MPDP01000296">
    <property type="protein sequence ID" value="KAK1452632.1"/>
    <property type="molecule type" value="Genomic_DNA"/>
</dbReference>
<organism evidence="1 2">
    <name type="scientific">Colletotrichum cuscutae</name>
    <dbReference type="NCBI Taxonomy" id="1209917"/>
    <lineage>
        <taxon>Eukaryota</taxon>
        <taxon>Fungi</taxon>
        <taxon>Dikarya</taxon>
        <taxon>Ascomycota</taxon>
        <taxon>Pezizomycotina</taxon>
        <taxon>Sordariomycetes</taxon>
        <taxon>Hypocreomycetidae</taxon>
        <taxon>Glomerellales</taxon>
        <taxon>Glomerellaceae</taxon>
        <taxon>Colletotrichum</taxon>
        <taxon>Colletotrichum acutatum species complex</taxon>
    </lineage>
</organism>
<reference evidence="1" key="1">
    <citation type="submission" date="2016-11" db="EMBL/GenBank/DDBJ databases">
        <title>The genome sequence of Colletotrichum cuscutae.</title>
        <authorList>
            <person name="Baroncelli R."/>
        </authorList>
    </citation>
    <scope>NUCLEOTIDE SEQUENCE</scope>
    <source>
        <strain evidence="1">IMI 304802</strain>
    </source>
</reference>
<sequence>MHVDFPLTPTSLQNTIRRLLCSLFTRLLPTGGSHLTSHRKWARSGKQFSLDYPKYRLSFSSWRHTDRIRTTHAHLWELRLHPMPGSMKYSYNWNEGMTLSQLRGQIETRLSRNRQKPQSRNSRASSESRKLASFWDFGWLPTSYAGPWRPFAALLCTFGARHKESYSPLPLITGGYFLE</sequence>
<comment type="caution">
    <text evidence="1">The sequence shown here is derived from an EMBL/GenBank/DDBJ whole genome shotgun (WGS) entry which is preliminary data.</text>
</comment>
<protein>
    <submittedName>
        <fullName evidence="1">Uncharacterized protein</fullName>
    </submittedName>
</protein>
<keyword evidence="2" id="KW-1185">Reference proteome</keyword>
<name>A0AAI9U934_9PEZI</name>
<accession>A0AAI9U934</accession>
<dbReference type="AlphaFoldDB" id="A0AAI9U934"/>
<gene>
    <name evidence="1" type="ORF">CCUS01_10863</name>
</gene>
<dbReference type="Proteomes" id="UP001239213">
    <property type="component" value="Unassembled WGS sequence"/>
</dbReference>
<proteinExistence type="predicted"/>